<name>X1GM67_9ZZZZ</name>
<feature type="transmembrane region" description="Helical" evidence="1">
    <location>
        <begin position="180"/>
        <end position="201"/>
    </location>
</feature>
<evidence type="ECO:0000313" key="2">
    <source>
        <dbReference type="EMBL" id="GAH42729.1"/>
    </source>
</evidence>
<dbReference type="PANTHER" id="PTHR23526">
    <property type="entry name" value="INTEGRAL MEMBRANE TRANSPORT PROTEIN-RELATED"/>
    <property type="match status" value="1"/>
</dbReference>
<proteinExistence type="predicted"/>
<gene>
    <name evidence="2" type="ORF">S03H2_23117</name>
</gene>
<evidence type="ECO:0000256" key="1">
    <source>
        <dbReference type="SAM" id="Phobius"/>
    </source>
</evidence>
<dbReference type="AlphaFoldDB" id="X1GM67"/>
<comment type="caution">
    <text evidence="2">The sequence shown here is derived from an EMBL/GenBank/DDBJ whole genome shotgun (WGS) entry which is preliminary data.</text>
</comment>
<dbReference type="Pfam" id="PF07690">
    <property type="entry name" value="MFS_1"/>
    <property type="match status" value="1"/>
</dbReference>
<protein>
    <recommendedName>
        <fullName evidence="3">Major facilitator superfamily (MFS) profile domain-containing protein</fullName>
    </recommendedName>
</protein>
<keyword evidence="1" id="KW-0472">Membrane</keyword>
<keyword evidence="1" id="KW-1133">Transmembrane helix</keyword>
<dbReference type="InterPro" id="IPR052528">
    <property type="entry name" value="Sugar_transport-like"/>
</dbReference>
<feature type="transmembrane region" description="Helical" evidence="1">
    <location>
        <begin position="116"/>
        <end position="140"/>
    </location>
</feature>
<feature type="transmembrane region" description="Helical" evidence="1">
    <location>
        <begin position="88"/>
        <end position="110"/>
    </location>
</feature>
<evidence type="ECO:0008006" key="3">
    <source>
        <dbReference type="Google" id="ProtNLM"/>
    </source>
</evidence>
<sequence>LLLRNVKRDMRLVGDIFKTKGVKYAIGYFIFDSFVFGLSLNIYNGAVKYAYAYTESHIATMQLVMSLSTIIFFIPLTKISDKLKRKEMLMMSQLAGSLFFTTNIIAHFTLPEYKLYVILIGWAGLGASIAFWMPSVLAILSDYDKRRRAEVYGMVTGIKGLGWLPTGIIAGFIIEKTIDTMGLLVPFLISIILYPLLLFLTMKFPKADNSKNKGIDESIKNVEKEIHLN</sequence>
<dbReference type="Gene3D" id="1.20.1250.20">
    <property type="entry name" value="MFS general substrate transporter like domains"/>
    <property type="match status" value="1"/>
</dbReference>
<accession>X1GM67</accession>
<dbReference type="SUPFAM" id="SSF103473">
    <property type="entry name" value="MFS general substrate transporter"/>
    <property type="match status" value="1"/>
</dbReference>
<dbReference type="InterPro" id="IPR036259">
    <property type="entry name" value="MFS_trans_sf"/>
</dbReference>
<keyword evidence="1" id="KW-0812">Transmembrane</keyword>
<feature type="non-terminal residue" evidence="2">
    <location>
        <position position="1"/>
    </location>
</feature>
<dbReference type="PANTHER" id="PTHR23526:SF2">
    <property type="entry name" value="MAJOR FACILITATOR SUPERFAMILY (MFS) PROFILE DOMAIN-CONTAINING PROTEIN"/>
    <property type="match status" value="1"/>
</dbReference>
<dbReference type="EMBL" id="BARU01012574">
    <property type="protein sequence ID" value="GAH42729.1"/>
    <property type="molecule type" value="Genomic_DNA"/>
</dbReference>
<dbReference type="GO" id="GO:0022857">
    <property type="term" value="F:transmembrane transporter activity"/>
    <property type="evidence" value="ECO:0007669"/>
    <property type="project" value="InterPro"/>
</dbReference>
<feature type="transmembrane region" description="Helical" evidence="1">
    <location>
        <begin position="21"/>
        <end position="43"/>
    </location>
</feature>
<organism evidence="2">
    <name type="scientific">marine sediment metagenome</name>
    <dbReference type="NCBI Taxonomy" id="412755"/>
    <lineage>
        <taxon>unclassified sequences</taxon>
        <taxon>metagenomes</taxon>
        <taxon>ecological metagenomes</taxon>
    </lineage>
</organism>
<feature type="transmembrane region" description="Helical" evidence="1">
    <location>
        <begin position="152"/>
        <end position="174"/>
    </location>
</feature>
<reference evidence="2" key="1">
    <citation type="journal article" date="2014" name="Front. Microbiol.">
        <title>High frequency of phylogenetically diverse reductive dehalogenase-homologous genes in deep subseafloor sedimentary metagenomes.</title>
        <authorList>
            <person name="Kawai M."/>
            <person name="Futagami T."/>
            <person name="Toyoda A."/>
            <person name="Takaki Y."/>
            <person name="Nishi S."/>
            <person name="Hori S."/>
            <person name="Arai W."/>
            <person name="Tsubouchi T."/>
            <person name="Morono Y."/>
            <person name="Uchiyama I."/>
            <person name="Ito T."/>
            <person name="Fujiyama A."/>
            <person name="Inagaki F."/>
            <person name="Takami H."/>
        </authorList>
    </citation>
    <scope>NUCLEOTIDE SEQUENCE</scope>
    <source>
        <strain evidence="2">Expedition CK06-06</strain>
    </source>
</reference>
<dbReference type="InterPro" id="IPR011701">
    <property type="entry name" value="MFS"/>
</dbReference>
<feature type="transmembrane region" description="Helical" evidence="1">
    <location>
        <begin position="58"/>
        <end position="76"/>
    </location>
</feature>